<organism evidence="12 13">
    <name type="scientific">Trypanosoma cruzi</name>
    <dbReference type="NCBI Taxonomy" id="5693"/>
    <lineage>
        <taxon>Eukaryota</taxon>
        <taxon>Discoba</taxon>
        <taxon>Euglenozoa</taxon>
        <taxon>Kinetoplastea</taxon>
        <taxon>Metakinetoplastina</taxon>
        <taxon>Trypanosomatida</taxon>
        <taxon>Trypanosomatidae</taxon>
        <taxon>Trypanosoma</taxon>
        <taxon>Schizotrypanum</taxon>
    </lineage>
</organism>
<dbReference type="InterPro" id="IPR022495">
    <property type="entry name" value="Bud32"/>
</dbReference>
<evidence type="ECO:0000256" key="7">
    <source>
        <dbReference type="ARBA" id="ARBA00022777"/>
    </source>
</evidence>
<keyword evidence="3" id="KW-0723">Serine/threonine-protein kinase</keyword>
<evidence type="ECO:0000313" key="13">
    <source>
        <dbReference type="Proteomes" id="UP000246078"/>
    </source>
</evidence>
<dbReference type="Pfam" id="PF01163">
    <property type="entry name" value="RIO1"/>
    <property type="match status" value="1"/>
</dbReference>
<evidence type="ECO:0000256" key="10">
    <source>
        <dbReference type="ARBA" id="ARBA00048679"/>
    </source>
</evidence>
<dbReference type="GO" id="GO:0005829">
    <property type="term" value="C:cytosol"/>
    <property type="evidence" value="ECO:0007669"/>
    <property type="project" value="TreeGrafter"/>
</dbReference>
<keyword evidence="6" id="KW-0547">Nucleotide-binding</keyword>
<dbReference type="PROSITE" id="PS50011">
    <property type="entry name" value="PROTEIN_KINASE_DOM"/>
    <property type="match status" value="1"/>
</dbReference>
<dbReference type="GO" id="GO:0005634">
    <property type="term" value="C:nucleus"/>
    <property type="evidence" value="ECO:0007669"/>
    <property type="project" value="TreeGrafter"/>
</dbReference>
<evidence type="ECO:0000256" key="1">
    <source>
        <dbReference type="ARBA" id="ARBA00010630"/>
    </source>
</evidence>
<dbReference type="InterPro" id="IPR018934">
    <property type="entry name" value="RIO_dom"/>
</dbReference>
<comment type="caution">
    <text evidence="12">The sequence shown here is derived from an EMBL/GenBank/DDBJ whole genome shotgun (WGS) entry which is preliminary data.</text>
</comment>
<dbReference type="GO" id="GO:0000408">
    <property type="term" value="C:EKC/KEOPS complex"/>
    <property type="evidence" value="ECO:0007669"/>
    <property type="project" value="TreeGrafter"/>
</dbReference>
<dbReference type="AlphaFoldDB" id="A0A2V2XGU2"/>
<dbReference type="VEuPathDB" id="TriTrypDB:TcG_05064"/>
<reference evidence="12 13" key="1">
    <citation type="journal article" date="2018" name="Microb. Genom.">
        <title>Expanding an expanded genome: long-read sequencing of Trypanosoma cruzi.</title>
        <authorList>
            <person name="Berna L."/>
            <person name="Rodriguez M."/>
            <person name="Chiribao M.L."/>
            <person name="Parodi-Talice A."/>
            <person name="Pita S."/>
            <person name="Rijo G."/>
            <person name="Alvarez-Valin F."/>
            <person name="Robello C."/>
        </authorList>
    </citation>
    <scope>NUCLEOTIDE SEQUENCE [LARGE SCALE GENOMIC DNA]</scope>
    <source>
        <strain evidence="12 13">TCC</strain>
    </source>
</reference>
<dbReference type="VEuPathDB" id="TriTrypDB:ECC02_003601"/>
<dbReference type="Gene3D" id="3.30.200.20">
    <property type="entry name" value="Phosphorylase Kinase, domain 1"/>
    <property type="match status" value="1"/>
</dbReference>
<dbReference type="Gene3D" id="1.10.510.10">
    <property type="entry name" value="Transferase(Phosphotransferase) domain 1"/>
    <property type="match status" value="1"/>
</dbReference>
<evidence type="ECO:0000256" key="2">
    <source>
        <dbReference type="ARBA" id="ARBA00012513"/>
    </source>
</evidence>
<dbReference type="FunFam" id="3.30.200.20:FF:000201">
    <property type="entry name" value="TP53-regulating kinase isoform X1"/>
    <property type="match status" value="1"/>
</dbReference>
<dbReference type="GO" id="GO:0005524">
    <property type="term" value="F:ATP binding"/>
    <property type="evidence" value="ECO:0007669"/>
    <property type="project" value="UniProtKB-KW"/>
</dbReference>
<evidence type="ECO:0000256" key="6">
    <source>
        <dbReference type="ARBA" id="ARBA00022741"/>
    </source>
</evidence>
<gene>
    <name evidence="12" type="ORF">C3747_9g223</name>
</gene>
<keyword evidence="4" id="KW-0808">Transferase</keyword>
<comment type="catalytic activity">
    <reaction evidence="10">
        <text>L-seryl-[protein] + ATP = O-phospho-L-seryl-[protein] + ADP + H(+)</text>
        <dbReference type="Rhea" id="RHEA:17989"/>
        <dbReference type="Rhea" id="RHEA-COMP:9863"/>
        <dbReference type="Rhea" id="RHEA-COMP:11604"/>
        <dbReference type="ChEBI" id="CHEBI:15378"/>
        <dbReference type="ChEBI" id="CHEBI:29999"/>
        <dbReference type="ChEBI" id="CHEBI:30616"/>
        <dbReference type="ChEBI" id="CHEBI:83421"/>
        <dbReference type="ChEBI" id="CHEBI:456216"/>
        <dbReference type="EC" id="2.7.11.1"/>
    </reaction>
</comment>
<dbReference type="VEuPathDB" id="TriTrypDB:C4B63_19g179"/>
<feature type="domain" description="Protein kinase" evidence="11">
    <location>
        <begin position="1"/>
        <end position="257"/>
    </location>
</feature>
<dbReference type="PANTHER" id="PTHR12209">
    <property type="entry name" value="NON-SPECIFIC SERINE/THREONINE PROTEIN KINASE"/>
    <property type="match status" value="1"/>
</dbReference>
<keyword evidence="5" id="KW-0819">tRNA processing</keyword>
<dbReference type="VEuPathDB" id="TriTrypDB:TcYC6_0074840"/>
<evidence type="ECO:0000256" key="5">
    <source>
        <dbReference type="ARBA" id="ARBA00022694"/>
    </source>
</evidence>
<comment type="similarity">
    <text evidence="1">Belongs to the protein kinase superfamily. BUD32 family.</text>
</comment>
<dbReference type="VEuPathDB" id="TriTrypDB:TCSYLVIO_007401"/>
<dbReference type="VEuPathDB" id="TriTrypDB:TcBrA4_0056490"/>
<evidence type="ECO:0000256" key="8">
    <source>
        <dbReference type="ARBA" id="ARBA00022840"/>
    </source>
</evidence>
<dbReference type="GO" id="GO:0008033">
    <property type="term" value="P:tRNA processing"/>
    <property type="evidence" value="ECO:0007669"/>
    <property type="project" value="UniProtKB-KW"/>
</dbReference>
<dbReference type="InterPro" id="IPR000719">
    <property type="entry name" value="Prot_kinase_dom"/>
</dbReference>
<dbReference type="InterPro" id="IPR011009">
    <property type="entry name" value="Kinase-like_dom_sf"/>
</dbReference>
<dbReference type="VEuPathDB" id="TriTrypDB:BCY84_03179"/>
<dbReference type="EMBL" id="PRFC01000009">
    <property type="protein sequence ID" value="PWV19700.1"/>
    <property type="molecule type" value="Genomic_DNA"/>
</dbReference>
<dbReference type="GO" id="GO:0004674">
    <property type="term" value="F:protein serine/threonine kinase activity"/>
    <property type="evidence" value="ECO:0007669"/>
    <property type="project" value="UniProtKB-KW"/>
</dbReference>
<name>A0A2V2XGU2_TRYCR</name>
<proteinExistence type="inferred from homology"/>
<dbReference type="VEuPathDB" id="TriTrypDB:TCDM_01974"/>
<evidence type="ECO:0000256" key="3">
    <source>
        <dbReference type="ARBA" id="ARBA00022527"/>
    </source>
</evidence>
<dbReference type="VEuPathDB" id="TriTrypDB:C3747_9g223"/>
<comment type="catalytic activity">
    <reaction evidence="9">
        <text>L-threonyl-[protein] + ATP = O-phospho-L-threonyl-[protein] + ADP + H(+)</text>
        <dbReference type="Rhea" id="RHEA:46608"/>
        <dbReference type="Rhea" id="RHEA-COMP:11060"/>
        <dbReference type="Rhea" id="RHEA-COMP:11605"/>
        <dbReference type="ChEBI" id="CHEBI:15378"/>
        <dbReference type="ChEBI" id="CHEBI:30013"/>
        <dbReference type="ChEBI" id="CHEBI:30616"/>
        <dbReference type="ChEBI" id="CHEBI:61977"/>
        <dbReference type="ChEBI" id="CHEBI:456216"/>
        <dbReference type="EC" id="2.7.11.1"/>
    </reaction>
</comment>
<accession>A0A2V2XGU2</accession>
<keyword evidence="8" id="KW-0067">ATP-binding</keyword>
<keyword evidence="7" id="KW-0418">Kinase</keyword>
<dbReference type="Proteomes" id="UP000246078">
    <property type="component" value="Unassembled WGS sequence"/>
</dbReference>
<dbReference type="SUPFAM" id="SSF56112">
    <property type="entry name" value="Protein kinase-like (PK-like)"/>
    <property type="match status" value="1"/>
</dbReference>
<evidence type="ECO:0000256" key="4">
    <source>
        <dbReference type="ARBA" id="ARBA00022679"/>
    </source>
</evidence>
<dbReference type="GO" id="GO:0070525">
    <property type="term" value="P:tRNA threonylcarbamoyladenosine metabolic process"/>
    <property type="evidence" value="ECO:0007669"/>
    <property type="project" value="TreeGrafter"/>
</dbReference>
<dbReference type="VEuPathDB" id="TriTrypDB:TcCLB.506925.260"/>
<dbReference type="VEuPathDB" id="TriTrypDB:TcCL_ESM07121"/>
<dbReference type="PANTHER" id="PTHR12209:SF0">
    <property type="entry name" value="EKC_KEOPS COMPLEX SUBUNIT TP53RK"/>
    <property type="match status" value="1"/>
</dbReference>
<dbReference type="NCBIfam" id="TIGR03724">
    <property type="entry name" value="arch_bud32"/>
    <property type="match status" value="1"/>
</dbReference>
<protein>
    <recommendedName>
        <fullName evidence="2">non-specific serine/threonine protein kinase</fullName>
        <ecNumber evidence="2">2.7.11.1</ecNumber>
    </recommendedName>
</protein>
<evidence type="ECO:0000313" key="12">
    <source>
        <dbReference type="EMBL" id="PWV19700.1"/>
    </source>
</evidence>
<dbReference type="EC" id="2.7.11.1" evidence="2"/>
<evidence type="ECO:0000256" key="9">
    <source>
        <dbReference type="ARBA" id="ARBA00047899"/>
    </source>
</evidence>
<sequence length="257" mass="28937">MGENETDTDFLTSNVEVGSVLSQCAESRVHECNFYGYRAVCKHRFPKAYRHPALDQRLREQRTVREGRALARCLKNGVLAPTVFAVDRERCAIVMERIDGLTVREIFNHEQGNVAQGKTDVSFLVSFLLRGMGEVVGLLHNADIIHGDLTTSNFMCKREFLEGRPSTENLASRTSSRDSIVVLDFGLVMEKNSAEERAVDLYVLERALKSSHPFLEHVATRLVLEGYHRTVDPQKGSVTMARLEAVRARGRKRSMIG</sequence>
<evidence type="ECO:0000259" key="11">
    <source>
        <dbReference type="PROSITE" id="PS50011"/>
    </source>
</evidence>